<dbReference type="Proteomes" id="UP000261704">
    <property type="component" value="Chromosome"/>
</dbReference>
<dbReference type="KEGG" id="pamo:BAR1_08025"/>
<name>A0A347ULL6_9RHOB</name>
<dbReference type="EMBL" id="CP032125">
    <property type="protein sequence ID" value="AXX99744.1"/>
    <property type="molecule type" value="Genomic_DNA"/>
</dbReference>
<evidence type="ECO:0000313" key="2">
    <source>
        <dbReference type="Proteomes" id="UP000261704"/>
    </source>
</evidence>
<protein>
    <submittedName>
        <fullName evidence="1">DUF4198 domain-containing protein</fullName>
    </submittedName>
</protein>
<dbReference type="InterPro" id="IPR019613">
    <property type="entry name" value="DUF4198"/>
</dbReference>
<organism evidence="1 2">
    <name type="scientific">Profundibacter amoris</name>
    <dbReference type="NCBI Taxonomy" id="2171755"/>
    <lineage>
        <taxon>Bacteria</taxon>
        <taxon>Pseudomonadati</taxon>
        <taxon>Pseudomonadota</taxon>
        <taxon>Alphaproteobacteria</taxon>
        <taxon>Rhodobacterales</taxon>
        <taxon>Paracoccaceae</taxon>
        <taxon>Profundibacter</taxon>
    </lineage>
</organism>
<accession>A0A347ULL6</accession>
<dbReference type="Pfam" id="PF10670">
    <property type="entry name" value="DUF4198"/>
    <property type="match status" value="1"/>
</dbReference>
<evidence type="ECO:0000313" key="1">
    <source>
        <dbReference type="EMBL" id="AXX99744.1"/>
    </source>
</evidence>
<dbReference type="OrthoDB" id="581894at2"/>
<sequence length="261" mass="29287">MSFWGIALPVLGHEFWLEPQKFQPETGVTVQVKLRNGMKFKGVELGYFDDRTAVFDIIQNGTRTQVQARAGDFPAFSRPILTDGLMVLIYQSKFSKLQYNKFEKFVAFVEHKSFDGVVERHKERGLPMERFNEVYTRFCKSLIGVGSGAGQDAATGMETEFVALTNPYTDDLSDGFTVQVLYQGAPRVDAQVEVFERAPDNTITVTYHRTDGQGHATVPVKPGHTYLFDAVVLREPAQTLADETNAVWESLWASLTFATPN</sequence>
<proteinExistence type="predicted"/>
<reference evidence="1 2" key="1">
    <citation type="submission" date="2018-09" db="EMBL/GenBank/DDBJ databases">
        <title>Profundibacter amoris BAR1 gen. nov., sp. nov., a new member of the Roseobacter clade isolated at Lokis Castle Vent Field on the Arctic Mid-Oceanic Ridge.</title>
        <authorList>
            <person name="Le Moine Bauer S."/>
            <person name="Sjoeberg A.G."/>
            <person name="L'Haridon S."/>
            <person name="Stokke R."/>
            <person name="Roalkvam I."/>
            <person name="Steen I.H."/>
            <person name="Dahle H."/>
        </authorList>
    </citation>
    <scope>NUCLEOTIDE SEQUENCE [LARGE SCALE GENOMIC DNA]</scope>
    <source>
        <strain evidence="1 2">BAR1</strain>
    </source>
</reference>
<dbReference type="AlphaFoldDB" id="A0A347ULL6"/>
<gene>
    <name evidence="1" type="ORF">BAR1_08025</name>
</gene>
<keyword evidence="2" id="KW-1185">Reference proteome</keyword>